<dbReference type="PANTHER" id="PTHR45867:SF10">
    <property type="entry name" value="PURPLE ACID PHOSPHATASE"/>
    <property type="match status" value="1"/>
</dbReference>
<protein>
    <recommendedName>
        <fullName evidence="3">Calcineurin-like phosphoesterase domain-containing protein</fullName>
    </recommendedName>
</protein>
<dbReference type="STRING" id="2018661.A0A2A2KPU8"/>
<dbReference type="InterPro" id="IPR029052">
    <property type="entry name" value="Metallo-depent_PP-like"/>
</dbReference>
<dbReference type="AlphaFoldDB" id="A0A2A2KPU8"/>
<proteinExistence type="predicted"/>
<accession>A0A2A2KPU8</accession>
<name>A0A2A2KPU8_9BILA</name>
<evidence type="ECO:0008006" key="3">
    <source>
        <dbReference type="Google" id="ProtNLM"/>
    </source>
</evidence>
<evidence type="ECO:0000313" key="1">
    <source>
        <dbReference type="EMBL" id="PAV75955.1"/>
    </source>
</evidence>
<keyword evidence="2" id="KW-1185">Reference proteome</keyword>
<organism evidence="1 2">
    <name type="scientific">Diploscapter pachys</name>
    <dbReference type="NCBI Taxonomy" id="2018661"/>
    <lineage>
        <taxon>Eukaryota</taxon>
        <taxon>Metazoa</taxon>
        <taxon>Ecdysozoa</taxon>
        <taxon>Nematoda</taxon>
        <taxon>Chromadorea</taxon>
        <taxon>Rhabditida</taxon>
        <taxon>Rhabditina</taxon>
        <taxon>Rhabditomorpha</taxon>
        <taxon>Rhabditoidea</taxon>
        <taxon>Rhabditidae</taxon>
        <taxon>Diploscapter</taxon>
    </lineage>
</organism>
<dbReference type="Proteomes" id="UP000218231">
    <property type="component" value="Unassembled WGS sequence"/>
</dbReference>
<evidence type="ECO:0000313" key="2">
    <source>
        <dbReference type="Proteomes" id="UP000218231"/>
    </source>
</evidence>
<sequence>MVIAGNHENDGKNFSNFQERFWMPHNGFNDNHFYSFDLGPVHWVGLSSEFYGYDREYGKESIWTQYNWLNADLKVRRRRSNDA</sequence>
<dbReference type="OrthoDB" id="45007at2759"/>
<dbReference type="EMBL" id="LIAE01007988">
    <property type="protein sequence ID" value="PAV75955.1"/>
    <property type="molecule type" value="Genomic_DNA"/>
</dbReference>
<dbReference type="SUPFAM" id="SSF56300">
    <property type="entry name" value="Metallo-dependent phosphatases"/>
    <property type="match status" value="1"/>
</dbReference>
<gene>
    <name evidence="1" type="ORF">WR25_13193</name>
</gene>
<comment type="caution">
    <text evidence="1">The sequence shown here is derived from an EMBL/GenBank/DDBJ whole genome shotgun (WGS) entry which is preliminary data.</text>
</comment>
<dbReference type="PANTHER" id="PTHR45867">
    <property type="entry name" value="PURPLE ACID PHOSPHATASE"/>
    <property type="match status" value="1"/>
</dbReference>
<reference evidence="1 2" key="1">
    <citation type="journal article" date="2017" name="Curr. Biol.">
        <title>Genome architecture and evolution of a unichromosomal asexual nematode.</title>
        <authorList>
            <person name="Fradin H."/>
            <person name="Zegar C."/>
            <person name="Gutwein M."/>
            <person name="Lucas J."/>
            <person name="Kovtun M."/>
            <person name="Corcoran D."/>
            <person name="Baugh L.R."/>
            <person name="Kiontke K."/>
            <person name="Gunsalus K."/>
            <person name="Fitch D.H."/>
            <person name="Piano F."/>
        </authorList>
    </citation>
    <scope>NUCLEOTIDE SEQUENCE [LARGE SCALE GENOMIC DNA]</scope>
    <source>
        <strain evidence="1">PF1309</strain>
    </source>
</reference>
<dbReference type="Gene3D" id="3.60.21.10">
    <property type="match status" value="1"/>
</dbReference>